<feature type="modified residue" description="4-aspartylphosphate" evidence="6">
    <location>
        <position position="51"/>
    </location>
</feature>
<evidence type="ECO:0000256" key="7">
    <source>
        <dbReference type="PROSITE-ProRule" id="PRU01091"/>
    </source>
</evidence>
<evidence type="ECO:0000259" key="9">
    <source>
        <dbReference type="PROSITE" id="PS51755"/>
    </source>
</evidence>
<feature type="domain" description="OmpR/PhoB-type" evidence="9">
    <location>
        <begin position="123"/>
        <end position="219"/>
    </location>
</feature>
<accession>A0A429ZZC5</accession>
<evidence type="ECO:0000256" key="2">
    <source>
        <dbReference type="ARBA" id="ARBA00023012"/>
    </source>
</evidence>
<comment type="caution">
    <text evidence="10">The sequence shown here is derived from an EMBL/GenBank/DDBJ whole genome shotgun (WGS) entry which is preliminary data.</text>
</comment>
<evidence type="ECO:0000259" key="8">
    <source>
        <dbReference type="PROSITE" id="PS50110"/>
    </source>
</evidence>
<dbReference type="InterPro" id="IPR011006">
    <property type="entry name" value="CheY-like_superfamily"/>
</dbReference>
<dbReference type="SMART" id="SM00862">
    <property type="entry name" value="Trans_reg_C"/>
    <property type="match status" value="1"/>
</dbReference>
<evidence type="ECO:0000256" key="1">
    <source>
        <dbReference type="ARBA" id="ARBA00022553"/>
    </source>
</evidence>
<dbReference type="CDD" id="cd17574">
    <property type="entry name" value="REC_OmpR"/>
    <property type="match status" value="1"/>
</dbReference>
<protein>
    <submittedName>
        <fullName evidence="10">DNA-binding response regulator</fullName>
    </submittedName>
</protein>
<dbReference type="GO" id="GO:0005829">
    <property type="term" value="C:cytosol"/>
    <property type="evidence" value="ECO:0007669"/>
    <property type="project" value="TreeGrafter"/>
</dbReference>
<keyword evidence="11" id="KW-1185">Reference proteome</keyword>
<keyword evidence="2" id="KW-0902">Two-component regulatory system</keyword>
<dbReference type="GO" id="GO:0000156">
    <property type="term" value="F:phosphorelay response regulator activity"/>
    <property type="evidence" value="ECO:0007669"/>
    <property type="project" value="TreeGrafter"/>
</dbReference>
<feature type="domain" description="Response regulatory" evidence="8">
    <location>
        <begin position="3"/>
        <end position="115"/>
    </location>
</feature>
<dbReference type="InterPro" id="IPR039420">
    <property type="entry name" value="WalR-like"/>
</dbReference>
<dbReference type="AlphaFoldDB" id="A0A429ZZC5"/>
<dbReference type="Gene3D" id="6.10.250.690">
    <property type="match status" value="1"/>
</dbReference>
<name>A0A429ZZC5_9ENTE</name>
<evidence type="ECO:0000256" key="4">
    <source>
        <dbReference type="ARBA" id="ARBA00023125"/>
    </source>
</evidence>
<dbReference type="Gene3D" id="1.10.10.10">
    <property type="entry name" value="Winged helix-like DNA-binding domain superfamily/Winged helix DNA-binding domain"/>
    <property type="match status" value="1"/>
</dbReference>
<feature type="DNA-binding region" description="OmpR/PhoB-type" evidence="7">
    <location>
        <begin position="123"/>
        <end position="219"/>
    </location>
</feature>
<dbReference type="EMBL" id="NGJS01000005">
    <property type="protein sequence ID" value="RST99369.1"/>
    <property type="molecule type" value="Genomic_DNA"/>
</dbReference>
<organism evidence="10 11">
    <name type="scientific">Vagococcus vulneris</name>
    <dbReference type="NCBI Taxonomy" id="1977869"/>
    <lineage>
        <taxon>Bacteria</taxon>
        <taxon>Bacillati</taxon>
        <taxon>Bacillota</taxon>
        <taxon>Bacilli</taxon>
        <taxon>Lactobacillales</taxon>
        <taxon>Enterococcaceae</taxon>
        <taxon>Vagococcus</taxon>
    </lineage>
</organism>
<dbReference type="Pfam" id="PF00072">
    <property type="entry name" value="Response_reg"/>
    <property type="match status" value="1"/>
</dbReference>
<dbReference type="InterPro" id="IPR001867">
    <property type="entry name" value="OmpR/PhoB-type_DNA-bd"/>
</dbReference>
<sequence>MAKILAIDDNKDILNLIKRSLEKAGHQVTTVENTKLATKEKLLFADLILLDVMLPDEDGFRFCERVRRQVTCPIIFVTAKTAENDMIQGLGIGGDDYIQKPFSIRGLRAKVDAHLRRDQRRYTELVHLDNYAVNLLTRECFYQDNLIPFTKSEYNLVAFLITHPKQIFSKEQLHENVFGYEHDTTEKVIVEHIKNVRAKCRLFDSDPIKTVWGIGYQWQ</sequence>
<dbReference type="OrthoDB" id="9790442at2"/>
<dbReference type="RefSeq" id="WP_125983687.1">
    <property type="nucleotide sequence ID" value="NZ_NGJS01000005.1"/>
</dbReference>
<dbReference type="Gene3D" id="3.40.50.2300">
    <property type="match status" value="1"/>
</dbReference>
<evidence type="ECO:0000256" key="3">
    <source>
        <dbReference type="ARBA" id="ARBA00023015"/>
    </source>
</evidence>
<dbReference type="PANTHER" id="PTHR48111">
    <property type="entry name" value="REGULATOR OF RPOS"/>
    <property type="match status" value="1"/>
</dbReference>
<keyword evidence="4 7" id="KW-0238">DNA-binding</keyword>
<dbReference type="GO" id="GO:0000976">
    <property type="term" value="F:transcription cis-regulatory region binding"/>
    <property type="evidence" value="ECO:0007669"/>
    <property type="project" value="TreeGrafter"/>
</dbReference>
<dbReference type="InterPro" id="IPR036388">
    <property type="entry name" value="WH-like_DNA-bd_sf"/>
</dbReference>
<dbReference type="Pfam" id="PF00486">
    <property type="entry name" value="Trans_reg_C"/>
    <property type="match status" value="1"/>
</dbReference>
<dbReference type="PROSITE" id="PS51755">
    <property type="entry name" value="OMPR_PHOB"/>
    <property type="match status" value="1"/>
</dbReference>
<dbReference type="GO" id="GO:0006355">
    <property type="term" value="P:regulation of DNA-templated transcription"/>
    <property type="evidence" value="ECO:0007669"/>
    <property type="project" value="InterPro"/>
</dbReference>
<dbReference type="GO" id="GO:0032993">
    <property type="term" value="C:protein-DNA complex"/>
    <property type="evidence" value="ECO:0007669"/>
    <property type="project" value="TreeGrafter"/>
</dbReference>
<dbReference type="SUPFAM" id="SSF52172">
    <property type="entry name" value="CheY-like"/>
    <property type="match status" value="1"/>
</dbReference>
<evidence type="ECO:0000256" key="5">
    <source>
        <dbReference type="ARBA" id="ARBA00023163"/>
    </source>
</evidence>
<proteinExistence type="predicted"/>
<keyword evidence="3" id="KW-0805">Transcription regulation</keyword>
<evidence type="ECO:0000313" key="11">
    <source>
        <dbReference type="Proteomes" id="UP000287857"/>
    </source>
</evidence>
<dbReference type="SMART" id="SM00448">
    <property type="entry name" value="REC"/>
    <property type="match status" value="1"/>
</dbReference>
<dbReference type="PROSITE" id="PS50110">
    <property type="entry name" value="RESPONSE_REGULATORY"/>
    <property type="match status" value="1"/>
</dbReference>
<gene>
    <name evidence="10" type="ORF">CBF37_05205</name>
</gene>
<dbReference type="PANTHER" id="PTHR48111:SF2">
    <property type="entry name" value="RESPONSE REGULATOR SAER"/>
    <property type="match status" value="1"/>
</dbReference>
<dbReference type="InterPro" id="IPR001789">
    <property type="entry name" value="Sig_transdc_resp-reg_receiver"/>
</dbReference>
<dbReference type="CDD" id="cd00383">
    <property type="entry name" value="trans_reg_C"/>
    <property type="match status" value="1"/>
</dbReference>
<evidence type="ECO:0000256" key="6">
    <source>
        <dbReference type="PROSITE-ProRule" id="PRU00169"/>
    </source>
</evidence>
<keyword evidence="5" id="KW-0804">Transcription</keyword>
<keyword evidence="1 6" id="KW-0597">Phosphoprotein</keyword>
<dbReference type="Proteomes" id="UP000287857">
    <property type="component" value="Unassembled WGS sequence"/>
</dbReference>
<evidence type="ECO:0000313" key="10">
    <source>
        <dbReference type="EMBL" id="RST99369.1"/>
    </source>
</evidence>
<reference evidence="10 11" key="1">
    <citation type="submission" date="2017-05" db="EMBL/GenBank/DDBJ databases">
        <title>Vagococcus spp. assemblies.</title>
        <authorList>
            <person name="Gulvik C.A."/>
        </authorList>
    </citation>
    <scope>NUCLEOTIDE SEQUENCE [LARGE SCALE GENOMIC DNA]</scope>
    <source>
        <strain evidence="10 11">SS1995</strain>
    </source>
</reference>